<evidence type="ECO:0000313" key="7">
    <source>
        <dbReference type="Proteomes" id="UP001597052"/>
    </source>
</evidence>
<reference evidence="6 7" key="1">
    <citation type="journal article" date="2019" name="Int. J. Syst. Evol. Microbiol.">
        <title>The Global Catalogue of Microorganisms (GCM) 10K type strain sequencing project: providing services to taxonomists for standard genome sequencing and annotation.</title>
        <authorList>
            <consortium name="The Broad Institute Genomics Platform"/>
            <consortium name="The Broad Institute Genome Sequencing Center for Infectious Disease"/>
            <person name="Wu L."/>
            <person name="Ma J."/>
        </authorList>
    </citation>
    <scope>NUCLEOTIDE SEQUENCE [LARGE SCALE GENOMIC DNA]</scope>
    <source>
        <strain evidence="6 7">CGMCC 1.10593</strain>
    </source>
</reference>
<sequence length="156" mass="17229">MLEPLRQRARSESTEPDSSEHPPSRPTARTTAFRLGRLLYGGLLAQMALDGLMNLNERAQYAEAKGVPLPELATKGSHWLLLFGGVGITLWRVPKLAAVSVVTFFLGVTPMMHDFWAVDEEQKQQETINFVKNSALLGTALLVFGVAQSEEESTFK</sequence>
<feature type="region of interest" description="Disordered" evidence="5">
    <location>
        <begin position="1"/>
        <end position="28"/>
    </location>
</feature>
<evidence type="ECO:0000313" key="6">
    <source>
        <dbReference type="EMBL" id="MFD1642892.1"/>
    </source>
</evidence>
<feature type="compositionally biased region" description="Basic and acidic residues" evidence="5">
    <location>
        <begin position="1"/>
        <end position="23"/>
    </location>
</feature>
<dbReference type="GO" id="GO:0016020">
    <property type="term" value="C:membrane"/>
    <property type="evidence" value="ECO:0007669"/>
    <property type="project" value="UniProtKB-SubCell"/>
</dbReference>
<dbReference type="Proteomes" id="UP001597052">
    <property type="component" value="Unassembled WGS sequence"/>
</dbReference>
<evidence type="ECO:0000256" key="4">
    <source>
        <dbReference type="ARBA" id="ARBA00023136"/>
    </source>
</evidence>
<comment type="subcellular location">
    <subcellularLocation>
        <location evidence="1">Membrane</location>
        <topology evidence="1">Multi-pass membrane protein</topology>
    </subcellularLocation>
</comment>
<accession>A0ABD6D9J9</accession>
<keyword evidence="3" id="KW-1133">Transmembrane helix</keyword>
<evidence type="ECO:0000256" key="2">
    <source>
        <dbReference type="ARBA" id="ARBA00022692"/>
    </source>
</evidence>
<proteinExistence type="predicted"/>
<comment type="caution">
    <text evidence="6">The sequence shown here is derived from an EMBL/GenBank/DDBJ whole genome shotgun (WGS) entry which is preliminary data.</text>
</comment>
<dbReference type="AlphaFoldDB" id="A0ABD6D9J9"/>
<name>A0ABD6D9J9_9EURY</name>
<dbReference type="EMBL" id="JBHUDM010000004">
    <property type="protein sequence ID" value="MFD1642892.1"/>
    <property type="molecule type" value="Genomic_DNA"/>
</dbReference>
<dbReference type="RefSeq" id="WP_256396577.1">
    <property type="nucleotide sequence ID" value="NZ_JANHDJ010000004.1"/>
</dbReference>
<keyword evidence="7" id="KW-1185">Reference proteome</keyword>
<evidence type="ECO:0000256" key="3">
    <source>
        <dbReference type="ARBA" id="ARBA00022989"/>
    </source>
</evidence>
<evidence type="ECO:0000256" key="5">
    <source>
        <dbReference type="SAM" id="MobiDB-lite"/>
    </source>
</evidence>
<keyword evidence="4" id="KW-0472">Membrane</keyword>
<evidence type="ECO:0000256" key="1">
    <source>
        <dbReference type="ARBA" id="ARBA00004141"/>
    </source>
</evidence>
<dbReference type="Pfam" id="PF07681">
    <property type="entry name" value="DoxX"/>
    <property type="match status" value="1"/>
</dbReference>
<keyword evidence="2" id="KW-0812">Transmembrane</keyword>
<protein>
    <submittedName>
        <fullName evidence="6">DoxX family protein</fullName>
    </submittedName>
</protein>
<dbReference type="InterPro" id="IPR032808">
    <property type="entry name" value="DoxX"/>
</dbReference>
<organism evidence="6 7">
    <name type="scientific">Halohasta litorea</name>
    <dbReference type="NCBI Taxonomy" id="869891"/>
    <lineage>
        <taxon>Archaea</taxon>
        <taxon>Methanobacteriati</taxon>
        <taxon>Methanobacteriota</taxon>
        <taxon>Stenosarchaea group</taxon>
        <taxon>Halobacteria</taxon>
        <taxon>Halobacteriales</taxon>
        <taxon>Haloferacaceae</taxon>
        <taxon>Halohasta</taxon>
    </lineage>
</organism>
<gene>
    <name evidence="6" type="ORF">ACFSBW_13530</name>
</gene>